<dbReference type="EMBL" id="JAVDUU010000001">
    <property type="protein sequence ID" value="MDR6940931.1"/>
    <property type="molecule type" value="Genomic_DNA"/>
</dbReference>
<gene>
    <name evidence="1" type="ORF">J2W55_000759</name>
</gene>
<keyword evidence="2" id="KW-1185">Reference proteome</keyword>
<dbReference type="Gene3D" id="3.40.50.300">
    <property type="entry name" value="P-loop containing nucleotide triphosphate hydrolases"/>
    <property type="match status" value="1"/>
</dbReference>
<dbReference type="Proteomes" id="UP001247620">
    <property type="component" value="Unassembled WGS sequence"/>
</dbReference>
<dbReference type="SUPFAM" id="SSF52540">
    <property type="entry name" value="P-loop containing nucleoside triphosphate hydrolases"/>
    <property type="match status" value="1"/>
</dbReference>
<name>A0ABU1T6R8_9SPHI</name>
<reference evidence="1 2" key="1">
    <citation type="submission" date="2023-07" db="EMBL/GenBank/DDBJ databases">
        <title>Sorghum-associated microbial communities from plants grown in Nebraska, USA.</title>
        <authorList>
            <person name="Schachtman D."/>
        </authorList>
    </citation>
    <scope>NUCLEOTIDE SEQUENCE [LARGE SCALE GENOMIC DNA]</scope>
    <source>
        <strain evidence="1 2">3262</strain>
    </source>
</reference>
<evidence type="ECO:0000313" key="1">
    <source>
        <dbReference type="EMBL" id="MDR6940931.1"/>
    </source>
</evidence>
<proteinExistence type="predicted"/>
<sequence>MPEAKKETISRLQQDILRWQGFALPATGGAKRIGLGPLEDAFPNGVFPTGTIHEMLCPTQEQAAATSGLLSGLLAILMRQGGVCIWISTGRRLFPAAMEGFEVAADRLVFIDVPREKDILWAMEEALKCEGLAAVVAEVSEISFAQSQRLQLVVERSKVTGFVMRNNLKKLSTSLCAARWQIVPLPSKLKDGLPGVGYPRWQVDLLRVRNGNPGSWQLEWTADGFTSLEETVTEIITTRQVG</sequence>
<protein>
    <submittedName>
        <fullName evidence="1">Protein ImuA</fullName>
    </submittedName>
</protein>
<comment type="caution">
    <text evidence="1">The sequence shown here is derived from an EMBL/GenBank/DDBJ whole genome shotgun (WGS) entry which is preliminary data.</text>
</comment>
<accession>A0ABU1T6R8</accession>
<dbReference type="InterPro" id="IPR027417">
    <property type="entry name" value="P-loop_NTPase"/>
</dbReference>
<organism evidence="1 2">
    <name type="scientific">Mucilaginibacter pocheonensis</name>
    <dbReference type="NCBI Taxonomy" id="398050"/>
    <lineage>
        <taxon>Bacteria</taxon>
        <taxon>Pseudomonadati</taxon>
        <taxon>Bacteroidota</taxon>
        <taxon>Sphingobacteriia</taxon>
        <taxon>Sphingobacteriales</taxon>
        <taxon>Sphingobacteriaceae</taxon>
        <taxon>Mucilaginibacter</taxon>
    </lineage>
</organism>
<dbReference type="RefSeq" id="WP_310092133.1">
    <property type="nucleotide sequence ID" value="NZ_JAVDUU010000001.1"/>
</dbReference>
<evidence type="ECO:0000313" key="2">
    <source>
        <dbReference type="Proteomes" id="UP001247620"/>
    </source>
</evidence>